<dbReference type="InterPro" id="IPR003661">
    <property type="entry name" value="HisK_dim/P_dom"/>
</dbReference>
<keyword evidence="8" id="KW-0418">Kinase</keyword>
<dbReference type="GO" id="GO:0005524">
    <property type="term" value="F:ATP binding"/>
    <property type="evidence" value="ECO:0007669"/>
    <property type="project" value="UniProtKB-KW"/>
</dbReference>
<dbReference type="PANTHER" id="PTHR45436">
    <property type="entry name" value="SENSOR HISTIDINE KINASE YKOH"/>
    <property type="match status" value="1"/>
</dbReference>
<evidence type="ECO:0000259" key="13">
    <source>
        <dbReference type="PROSITE" id="PS50109"/>
    </source>
</evidence>
<organism evidence="14 15">
    <name type="scientific">Vibrio mangrovi</name>
    <dbReference type="NCBI Taxonomy" id="474394"/>
    <lineage>
        <taxon>Bacteria</taxon>
        <taxon>Pseudomonadati</taxon>
        <taxon>Pseudomonadota</taxon>
        <taxon>Gammaproteobacteria</taxon>
        <taxon>Vibrionales</taxon>
        <taxon>Vibrionaceae</taxon>
        <taxon>Vibrio</taxon>
    </lineage>
</organism>
<evidence type="ECO:0000256" key="1">
    <source>
        <dbReference type="ARBA" id="ARBA00000085"/>
    </source>
</evidence>
<keyword evidence="7" id="KW-0547">Nucleotide-binding</keyword>
<dbReference type="PRINTS" id="PR00344">
    <property type="entry name" value="BCTRLSENSOR"/>
</dbReference>
<dbReference type="InterPro" id="IPR050428">
    <property type="entry name" value="TCS_sensor_his_kinase"/>
</dbReference>
<evidence type="ECO:0000256" key="5">
    <source>
        <dbReference type="ARBA" id="ARBA00022679"/>
    </source>
</evidence>
<feature type="domain" description="Histidine kinase" evidence="13">
    <location>
        <begin position="261"/>
        <end position="471"/>
    </location>
</feature>
<protein>
    <recommendedName>
        <fullName evidence="3">histidine kinase</fullName>
        <ecNumber evidence="3">2.7.13.3</ecNumber>
    </recommendedName>
</protein>
<dbReference type="RefSeq" id="WP_315972465.1">
    <property type="nucleotide sequence ID" value="NZ_AP024884.1"/>
</dbReference>
<evidence type="ECO:0000256" key="6">
    <source>
        <dbReference type="ARBA" id="ARBA00022692"/>
    </source>
</evidence>
<dbReference type="EC" id="2.7.13.3" evidence="3"/>
<dbReference type="Proteomes" id="UP001283366">
    <property type="component" value="Unassembled WGS sequence"/>
</dbReference>
<dbReference type="CDD" id="cd00082">
    <property type="entry name" value="HisKA"/>
    <property type="match status" value="1"/>
</dbReference>
<evidence type="ECO:0000256" key="11">
    <source>
        <dbReference type="ARBA" id="ARBA00023012"/>
    </source>
</evidence>
<evidence type="ECO:0000256" key="4">
    <source>
        <dbReference type="ARBA" id="ARBA00022553"/>
    </source>
</evidence>
<evidence type="ECO:0000313" key="14">
    <source>
        <dbReference type="EMBL" id="MDW6005090.1"/>
    </source>
</evidence>
<keyword evidence="15" id="KW-1185">Reference proteome</keyword>
<dbReference type="SMART" id="SM00388">
    <property type="entry name" value="HisKA"/>
    <property type="match status" value="1"/>
</dbReference>
<keyword evidence="10" id="KW-1133">Transmembrane helix</keyword>
<dbReference type="InterPro" id="IPR003594">
    <property type="entry name" value="HATPase_dom"/>
</dbReference>
<dbReference type="PANTHER" id="PTHR45436:SF14">
    <property type="entry name" value="SENSOR PROTEIN QSEC"/>
    <property type="match status" value="1"/>
</dbReference>
<comment type="catalytic activity">
    <reaction evidence="1">
        <text>ATP + protein L-histidine = ADP + protein N-phospho-L-histidine.</text>
        <dbReference type="EC" id="2.7.13.3"/>
    </reaction>
</comment>
<accession>A0ABU4IAT6</accession>
<keyword evidence="11" id="KW-0902">Two-component regulatory system</keyword>
<evidence type="ECO:0000256" key="9">
    <source>
        <dbReference type="ARBA" id="ARBA00022840"/>
    </source>
</evidence>
<evidence type="ECO:0000256" key="10">
    <source>
        <dbReference type="ARBA" id="ARBA00022989"/>
    </source>
</evidence>
<dbReference type="CDD" id="cd00075">
    <property type="entry name" value="HATPase"/>
    <property type="match status" value="1"/>
</dbReference>
<dbReference type="Gene3D" id="3.30.565.10">
    <property type="entry name" value="Histidine kinase-like ATPase, C-terminal domain"/>
    <property type="match status" value="1"/>
</dbReference>
<keyword evidence="5" id="KW-0808">Transferase</keyword>
<comment type="caution">
    <text evidence="14">The sequence shown here is derived from an EMBL/GenBank/DDBJ whole genome shotgun (WGS) entry which is preliminary data.</text>
</comment>
<reference evidence="14 15" key="1">
    <citation type="submission" date="2023-11" db="EMBL/GenBank/DDBJ databases">
        <title>Plant-associative lifestyle of Vibrio porteresiae and its evolutionary dynamics.</title>
        <authorList>
            <person name="Rameshkumar N."/>
            <person name="Kirti K."/>
        </authorList>
    </citation>
    <scope>NUCLEOTIDE SEQUENCE [LARGE SCALE GENOMIC DNA]</scope>
    <source>
        <strain evidence="14 15">MSSRF38</strain>
    </source>
</reference>
<dbReference type="InterPro" id="IPR036890">
    <property type="entry name" value="HATPase_C_sf"/>
</dbReference>
<dbReference type="PROSITE" id="PS50109">
    <property type="entry name" value="HIS_KIN"/>
    <property type="match status" value="1"/>
</dbReference>
<dbReference type="InterPro" id="IPR004358">
    <property type="entry name" value="Sig_transdc_His_kin-like_C"/>
</dbReference>
<dbReference type="Pfam" id="PF02518">
    <property type="entry name" value="HATPase_c"/>
    <property type="match status" value="1"/>
</dbReference>
<keyword evidence="9 14" id="KW-0067">ATP-binding</keyword>
<dbReference type="Gene3D" id="1.10.287.130">
    <property type="match status" value="1"/>
</dbReference>
<evidence type="ECO:0000256" key="8">
    <source>
        <dbReference type="ARBA" id="ARBA00022777"/>
    </source>
</evidence>
<dbReference type="InterPro" id="IPR005467">
    <property type="entry name" value="His_kinase_dom"/>
</dbReference>
<comment type="subcellular location">
    <subcellularLocation>
        <location evidence="2">Membrane</location>
        <topology evidence="2">Multi-pass membrane protein</topology>
    </subcellularLocation>
</comment>
<evidence type="ECO:0000313" key="15">
    <source>
        <dbReference type="Proteomes" id="UP001283366"/>
    </source>
</evidence>
<sequence length="488" mass="55658">MKNNKKPYSIKKRITSSMIALSSIFILISLFFSYSSSHHEILEVYDARMGQTAKLFLLSLPDSGALRESSENVRQLDSWMKNIQAAHSDDDETAYGHPYEQKVLIQLYRDGRVVWGSHPRHHVIVHDPTYSGFGYVEIEGKQWRYFQLPMELHNPEHSEYIIVAEQQSVRNEMITELAFSTLIPQLVLIPCLAFVLYFLIDRHFTPIAELQQAISQRSVRMLDSVTVGHNTTELSPLVTALNRLLSELDSAWKREKRFTGMAAHELKTPLAVLRLNAENALNSDREDELHSDLRNILRGIERSDRLIQQLLTLARVENIHAMERVEIDLKRLVRHVMGELAPLALRNHQEMALVGDDCTIPGDESLLGILLSNLIDNAIRYAGEERQITVTLKDLPDKVQVYVTDTGEDLTPEAREKLFESFYRSNREKGDGAGLGLSITKDIVKLHYGTVELLPRENQSNTFLVSLMKNQSVSSMLKHDELTFNAES</sequence>
<keyword evidence="4" id="KW-0597">Phosphoprotein</keyword>
<evidence type="ECO:0000256" key="7">
    <source>
        <dbReference type="ARBA" id="ARBA00022741"/>
    </source>
</evidence>
<dbReference type="SUPFAM" id="SSF55874">
    <property type="entry name" value="ATPase domain of HSP90 chaperone/DNA topoisomerase II/histidine kinase"/>
    <property type="match status" value="1"/>
</dbReference>
<evidence type="ECO:0000256" key="2">
    <source>
        <dbReference type="ARBA" id="ARBA00004141"/>
    </source>
</evidence>
<proteinExistence type="predicted"/>
<dbReference type="EMBL" id="JAWRCO010000002">
    <property type="protein sequence ID" value="MDW6005090.1"/>
    <property type="molecule type" value="Genomic_DNA"/>
</dbReference>
<keyword evidence="6" id="KW-0812">Transmembrane</keyword>
<dbReference type="InterPro" id="IPR036097">
    <property type="entry name" value="HisK_dim/P_sf"/>
</dbReference>
<gene>
    <name evidence="14" type="ORF">SBX37_19695</name>
</gene>
<evidence type="ECO:0000256" key="3">
    <source>
        <dbReference type="ARBA" id="ARBA00012438"/>
    </source>
</evidence>
<dbReference type="SUPFAM" id="SSF47384">
    <property type="entry name" value="Homodimeric domain of signal transducing histidine kinase"/>
    <property type="match status" value="1"/>
</dbReference>
<keyword evidence="12" id="KW-0472">Membrane</keyword>
<dbReference type="SMART" id="SM00387">
    <property type="entry name" value="HATPase_c"/>
    <property type="match status" value="1"/>
</dbReference>
<name>A0ABU4IAT6_9VIBR</name>
<dbReference type="Pfam" id="PF00512">
    <property type="entry name" value="HisKA"/>
    <property type="match status" value="1"/>
</dbReference>
<evidence type="ECO:0000256" key="12">
    <source>
        <dbReference type="ARBA" id="ARBA00023136"/>
    </source>
</evidence>